<protein>
    <submittedName>
        <fullName evidence="5">3-keto-5-aminohexanoate cleavage protein</fullName>
    </submittedName>
</protein>
<dbReference type="Gene3D" id="3.20.20.70">
    <property type="entry name" value="Aldolase class I"/>
    <property type="match status" value="1"/>
</dbReference>
<dbReference type="PANTHER" id="PTHR37418:SF2">
    <property type="entry name" value="3-KETO-5-AMINOHEXANOATE CLEAVAGE ENZYME"/>
    <property type="match status" value="1"/>
</dbReference>
<evidence type="ECO:0000256" key="1">
    <source>
        <dbReference type="ARBA" id="ARBA00001947"/>
    </source>
</evidence>
<keyword evidence="6" id="KW-1185">Reference proteome</keyword>
<dbReference type="InterPro" id="IPR013785">
    <property type="entry name" value="Aldolase_TIM"/>
</dbReference>
<evidence type="ECO:0000313" key="6">
    <source>
        <dbReference type="Proteomes" id="UP000558284"/>
    </source>
</evidence>
<gene>
    <name evidence="5" type="ORF">H0241_34185</name>
</gene>
<dbReference type="PANTHER" id="PTHR37418">
    <property type="entry name" value="3-KETO-5-AMINOHEXANOATE CLEAVAGE ENZYME-RELATED"/>
    <property type="match status" value="1"/>
</dbReference>
<comment type="caution">
    <text evidence="5">The sequence shown here is derived from an EMBL/GenBank/DDBJ whole genome shotgun (WGS) entry which is preliminary data.</text>
</comment>
<comment type="cofactor">
    <cofactor evidence="1">
        <name>Zn(2+)</name>
        <dbReference type="ChEBI" id="CHEBI:29105"/>
    </cofactor>
</comment>
<proteinExistence type="predicted"/>
<keyword evidence="3" id="KW-0479">Metal-binding</keyword>
<dbReference type="GO" id="GO:0046872">
    <property type="term" value="F:metal ion binding"/>
    <property type="evidence" value="ECO:0007669"/>
    <property type="project" value="UniProtKB-KW"/>
</dbReference>
<evidence type="ECO:0000256" key="4">
    <source>
        <dbReference type="ARBA" id="ARBA00022833"/>
    </source>
</evidence>
<dbReference type="InterPro" id="IPR008567">
    <property type="entry name" value="BKACE"/>
</dbReference>
<dbReference type="Pfam" id="PF05853">
    <property type="entry name" value="BKACE"/>
    <property type="match status" value="1"/>
</dbReference>
<dbReference type="EMBL" id="JACDTY010000037">
    <property type="protein sequence ID" value="MBA1145216.1"/>
    <property type="molecule type" value="Genomic_DNA"/>
</dbReference>
<reference evidence="5 6" key="1">
    <citation type="submission" date="2020-07" db="EMBL/GenBank/DDBJ databases">
        <title>Definition of the novel symbiovar canariense within Mesorhizobium novociceri, a new species of genus Mesorhizobium nodulating Cicer canariense in the Caldera de Taburiente National Park (La Palma, Canary Islands).</title>
        <authorList>
            <person name="Leon-Barrios M."/>
            <person name="Perez-Yepez J."/>
            <person name="Flores-Felix J.D."/>
            <person name="Ramirez-Baena M.H."/>
            <person name="Pulido-Suarez L."/>
            <person name="Igual J.M."/>
            <person name="Velazquez E."/>
            <person name="Peix A."/>
        </authorList>
    </citation>
    <scope>NUCLEOTIDE SEQUENCE [LARGE SCALE GENOMIC DNA]</scope>
    <source>
        <strain evidence="5 6">CCANP35</strain>
    </source>
</reference>
<name>A0A838BFB5_9HYPH</name>
<dbReference type="AlphaFoldDB" id="A0A838BFB5"/>
<sequence length="276" mass="29948">MSDAEQPTAICVAPNGGRLTKADHPSLPLGPVELARTARECLDAGACLIHVHVRDQDGGHLLDASAYREVTQAIGEVVGDEMIVQVTSEALGRYTPEQQIAVIKGTRPQAVSLALRELVPTQAHESGFASLLSWIRAEEILPQVILYDPAETFRLNEYHRRGLIPWKDVPVLFVLGRYTPGQKSRPADLLPFIDAAKPRFAHWSVCAFGERETACVTAAALLGGHIRVGFENNRRLADGKLAESNAELVVGVAKALQEVGLRSAGAAELRQAWQDL</sequence>
<evidence type="ECO:0000313" key="5">
    <source>
        <dbReference type="EMBL" id="MBA1145216.1"/>
    </source>
</evidence>
<dbReference type="Proteomes" id="UP000558284">
    <property type="component" value="Unassembled WGS sequence"/>
</dbReference>
<dbReference type="GO" id="GO:0043720">
    <property type="term" value="F:3-keto-5-aminohexanoate cleavage activity"/>
    <property type="evidence" value="ECO:0007669"/>
    <property type="project" value="InterPro"/>
</dbReference>
<organism evidence="5 6">
    <name type="scientific">Mesorhizobium neociceri</name>
    <dbReference type="NCBI Taxonomy" id="1307853"/>
    <lineage>
        <taxon>Bacteria</taxon>
        <taxon>Pseudomonadati</taxon>
        <taxon>Pseudomonadota</taxon>
        <taxon>Alphaproteobacteria</taxon>
        <taxon>Hyphomicrobiales</taxon>
        <taxon>Phyllobacteriaceae</taxon>
        <taxon>Mesorhizobium</taxon>
    </lineage>
</organism>
<evidence type="ECO:0000256" key="3">
    <source>
        <dbReference type="ARBA" id="ARBA00022723"/>
    </source>
</evidence>
<accession>A0A838BFB5</accession>
<keyword evidence="2" id="KW-0808">Transferase</keyword>
<evidence type="ECO:0000256" key="2">
    <source>
        <dbReference type="ARBA" id="ARBA00022679"/>
    </source>
</evidence>
<keyword evidence="4" id="KW-0862">Zinc</keyword>
<dbReference type="RefSeq" id="WP_181062116.1">
    <property type="nucleotide sequence ID" value="NZ_JACDTY010000037.1"/>
</dbReference>